<dbReference type="CDD" id="cd22157">
    <property type="entry name" value="F-box_AtFBW1-like"/>
    <property type="match status" value="1"/>
</dbReference>
<reference evidence="3" key="1">
    <citation type="journal article" date="2024" name="IScience">
        <title>Strigolactones Initiate the Formation of Haustorium-like Structures in Castilleja.</title>
        <authorList>
            <person name="Buerger M."/>
            <person name="Peterson D."/>
            <person name="Chory J."/>
        </authorList>
    </citation>
    <scope>NUCLEOTIDE SEQUENCE [LARGE SCALE GENOMIC DNA]</scope>
</reference>
<dbReference type="InterPro" id="IPR036047">
    <property type="entry name" value="F-box-like_dom_sf"/>
</dbReference>
<accession>A0ABD3DMY3</accession>
<dbReference type="Gene3D" id="1.20.1280.50">
    <property type="match status" value="1"/>
</dbReference>
<dbReference type="InterPro" id="IPR050796">
    <property type="entry name" value="SCF_F-box_component"/>
</dbReference>
<dbReference type="AlphaFoldDB" id="A0ABD3DMY3"/>
<sequence>MANNVLPEELMLCILTRLPVKTIVRFKSVCKPWHHLFSTPEFQKMHQGQFSSDPQNQSFILHSFNKFSIFNSESGKKRPTILDHPFAHDQKIELDTVGCCNGLVCIRSDQEIVLWNPAMKLSKTIPLKDCGPFKMVSLGFGYDAIGDDFKVVMIVANGVGEPLRSEIYSVNLGSWITIDVDFLFRLYQTKNDLIVNGNPYWVAWDEDDNLVLVCFDVLELVFKIVPWPTNYWMSLNEVAGADVDMDNLLVFEEETEIKTWAETERVEERVVELVDWNGAIGALMIKYKVEYSVDPLSPFTECSVRIECVRVLVFDDIERIWKNDHTCGPIKVDVHRGIYCSKNGKVMGTLSSGTLFLSDLETGCVEELFDGACFGSSFEVYAYTESLAYINGMEKVVVIYEGIELDD</sequence>
<feature type="domain" description="F-box" evidence="1">
    <location>
        <begin position="1"/>
        <end position="45"/>
    </location>
</feature>
<gene>
    <name evidence="2" type="ORF">CASFOL_013209</name>
</gene>
<name>A0ABD3DMY3_9LAMI</name>
<comment type="caution">
    <text evidence="2">The sequence shown here is derived from an EMBL/GenBank/DDBJ whole genome shotgun (WGS) entry which is preliminary data.</text>
</comment>
<dbReference type="Proteomes" id="UP001632038">
    <property type="component" value="Unassembled WGS sequence"/>
</dbReference>
<organism evidence="2 3">
    <name type="scientific">Castilleja foliolosa</name>
    <dbReference type="NCBI Taxonomy" id="1961234"/>
    <lineage>
        <taxon>Eukaryota</taxon>
        <taxon>Viridiplantae</taxon>
        <taxon>Streptophyta</taxon>
        <taxon>Embryophyta</taxon>
        <taxon>Tracheophyta</taxon>
        <taxon>Spermatophyta</taxon>
        <taxon>Magnoliopsida</taxon>
        <taxon>eudicotyledons</taxon>
        <taxon>Gunneridae</taxon>
        <taxon>Pentapetalae</taxon>
        <taxon>asterids</taxon>
        <taxon>lamiids</taxon>
        <taxon>Lamiales</taxon>
        <taxon>Orobanchaceae</taxon>
        <taxon>Pedicularideae</taxon>
        <taxon>Castillejinae</taxon>
        <taxon>Castilleja</taxon>
    </lineage>
</organism>
<dbReference type="Pfam" id="PF00646">
    <property type="entry name" value="F-box"/>
    <property type="match status" value="1"/>
</dbReference>
<dbReference type="SUPFAM" id="SSF81383">
    <property type="entry name" value="F-box domain"/>
    <property type="match status" value="1"/>
</dbReference>
<dbReference type="PANTHER" id="PTHR31672">
    <property type="entry name" value="BNACNNG10540D PROTEIN"/>
    <property type="match status" value="1"/>
</dbReference>
<dbReference type="Pfam" id="PF07734">
    <property type="entry name" value="FBA_1"/>
    <property type="match status" value="1"/>
</dbReference>
<dbReference type="SUPFAM" id="SSF82171">
    <property type="entry name" value="DPP6 N-terminal domain-like"/>
    <property type="match status" value="1"/>
</dbReference>
<proteinExistence type="predicted"/>
<dbReference type="InterPro" id="IPR017451">
    <property type="entry name" value="F-box-assoc_interact_dom"/>
</dbReference>
<keyword evidence="3" id="KW-1185">Reference proteome</keyword>
<dbReference type="NCBIfam" id="TIGR01640">
    <property type="entry name" value="F_box_assoc_1"/>
    <property type="match status" value="1"/>
</dbReference>
<evidence type="ECO:0000259" key="1">
    <source>
        <dbReference type="PROSITE" id="PS50181"/>
    </source>
</evidence>
<protein>
    <recommendedName>
        <fullName evidence="1">F-box domain-containing protein</fullName>
    </recommendedName>
</protein>
<evidence type="ECO:0000313" key="3">
    <source>
        <dbReference type="Proteomes" id="UP001632038"/>
    </source>
</evidence>
<dbReference type="InterPro" id="IPR006527">
    <property type="entry name" value="F-box-assoc_dom_typ1"/>
</dbReference>
<evidence type="ECO:0000313" key="2">
    <source>
        <dbReference type="EMBL" id="KAL3642394.1"/>
    </source>
</evidence>
<dbReference type="SMART" id="SM00256">
    <property type="entry name" value="FBOX"/>
    <property type="match status" value="1"/>
</dbReference>
<dbReference type="InterPro" id="IPR001810">
    <property type="entry name" value="F-box_dom"/>
</dbReference>
<dbReference type="PROSITE" id="PS50181">
    <property type="entry name" value="FBOX"/>
    <property type="match status" value="1"/>
</dbReference>
<dbReference type="EMBL" id="JAVIJP010000016">
    <property type="protein sequence ID" value="KAL3642394.1"/>
    <property type="molecule type" value="Genomic_DNA"/>
</dbReference>
<dbReference type="PANTHER" id="PTHR31672:SF13">
    <property type="entry name" value="F-BOX PROTEIN CPR30-LIKE"/>
    <property type="match status" value="1"/>
</dbReference>